<feature type="transmembrane region" description="Helical" evidence="7">
    <location>
        <begin position="174"/>
        <end position="195"/>
    </location>
</feature>
<protein>
    <recommendedName>
        <fullName evidence="7">Probable purine permease</fullName>
    </recommendedName>
</protein>
<keyword evidence="5 7" id="KW-1133">Transmembrane helix</keyword>
<feature type="transmembrane region" description="Helical" evidence="7">
    <location>
        <begin position="12"/>
        <end position="37"/>
    </location>
</feature>
<feature type="transmembrane region" description="Helical" evidence="7">
    <location>
        <begin position="281"/>
        <end position="302"/>
    </location>
</feature>
<feature type="transmembrane region" description="Helical" evidence="7">
    <location>
        <begin position="253"/>
        <end position="276"/>
    </location>
</feature>
<feature type="transmembrane region" description="Helical" evidence="7">
    <location>
        <begin position="116"/>
        <end position="135"/>
    </location>
</feature>
<dbReference type="GO" id="GO:0015211">
    <property type="term" value="F:purine nucleoside transmembrane transporter activity"/>
    <property type="evidence" value="ECO:0007669"/>
    <property type="project" value="UniProtKB-UniRule"/>
</dbReference>
<organism evidence="8 9">
    <name type="scientific">Cinchona calisaya</name>
    <dbReference type="NCBI Taxonomy" id="153742"/>
    <lineage>
        <taxon>Eukaryota</taxon>
        <taxon>Viridiplantae</taxon>
        <taxon>Streptophyta</taxon>
        <taxon>Embryophyta</taxon>
        <taxon>Tracheophyta</taxon>
        <taxon>Spermatophyta</taxon>
        <taxon>Magnoliopsida</taxon>
        <taxon>eudicotyledons</taxon>
        <taxon>Gunneridae</taxon>
        <taxon>Pentapetalae</taxon>
        <taxon>asterids</taxon>
        <taxon>lamiids</taxon>
        <taxon>Gentianales</taxon>
        <taxon>Rubiaceae</taxon>
        <taxon>Cinchonoideae</taxon>
        <taxon>Cinchoneae</taxon>
        <taxon>Cinchona</taxon>
    </lineage>
</organism>
<feature type="transmembrane region" description="Helical" evidence="7">
    <location>
        <begin position="80"/>
        <end position="104"/>
    </location>
</feature>
<feature type="transmembrane region" description="Helical" evidence="7">
    <location>
        <begin position="142"/>
        <end position="162"/>
    </location>
</feature>
<evidence type="ECO:0000256" key="6">
    <source>
        <dbReference type="ARBA" id="ARBA00023136"/>
    </source>
</evidence>
<sequence>MEIHQLSTPLRRALLVLSCLLLAIGNCCGPLIIRLYFVHGGNRIWLSSLLQTAGWPIILFPLTISYFFRRKSEGNQTKLIFMNLQVLMFAAPIGTLAGFCNYFSGSGIGHLPVSTVTLIFSTQLAFVAFFAFVLVRQKFTPYSVNAVVLLTMGAGVLAMHAGSDRPSGESKKTYVLGFVMALAAAALNGLIFPLIELTYVKAKQAITYSLVMEIQMVMCFAASVICTLGMIINNDFKVIPREAREYQLGETKYYMVLVWSCIIWQFYVLGAVGLIFCASSLFSGVMVTVLLPISEVLAVIFFHDKFQAEKGVSLALCLWGFVSYFYGEFKQAKKNSRQIKESEMSPTTDQHPAP</sequence>
<keyword evidence="3 7" id="KW-0813">Transport</keyword>
<reference evidence="8 9" key="1">
    <citation type="submission" date="2024-11" db="EMBL/GenBank/DDBJ databases">
        <title>A near-complete genome assembly of Cinchona calisaya.</title>
        <authorList>
            <person name="Lian D.C."/>
            <person name="Zhao X.W."/>
            <person name="Wei L."/>
        </authorList>
    </citation>
    <scope>NUCLEOTIDE SEQUENCE [LARGE SCALE GENOMIC DNA]</scope>
    <source>
        <tissue evidence="8">Nenye</tissue>
    </source>
</reference>
<gene>
    <name evidence="8" type="ORF">ACH5RR_034661</name>
</gene>
<dbReference type="PANTHER" id="PTHR31376:SF1">
    <property type="entry name" value="PURINE PERMEASE 2"/>
    <property type="match status" value="1"/>
</dbReference>
<keyword evidence="9" id="KW-1185">Reference proteome</keyword>
<dbReference type="EMBL" id="JBJUIK010000014">
    <property type="protein sequence ID" value="KAL3504820.1"/>
    <property type="molecule type" value="Genomic_DNA"/>
</dbReference>
<dbReference type="GO" id="GO:0016020">
    <property type="term" value="C:membrane"/>
    <property type="evidence" value="ECO:0007669"/>
    <property type="project" value="UniProtKB-SubCell"/>
</dbReference>
<comment type="caution">
    <text evidence="8">The sequence shown here is derived from an EMBL/GenBank/DDBJ whole genome shotgun (WGS) entry which is preliminary data.</text>
</comment>
<keyword evidence="6 7" id="KW-0472">Membrane</keyword>
<evidence type="ECO:0000256" key="3">
    <source>
        <dbReference type="ARBA" id="ARBA00022448"/>
    </source>
</evidence>
<evidence type="ECO:0000256" key="2">
    <source>
        <dbReference type="ARBA" id="ARBA00006213"/>
    </source>
</evidence>
<evidence type="ECO:0000256" key="5">
    <source>
        <dbReference type="ARBA" id="ARBA00022989"/>
    </source>
</evidence>
<dbReference type="InterPro" id="IPR037185">
    <property type="entry name" value="EmrE-like"/>
</dbReference>
<evidence type="ECO:0000256" key="7">
    <source>
        <dbReference type="RuleBase" id="RU368015"/>
    </source>
</evidence>
<dbReference type="SUPFAM" id="SSF103481">
    <property type="entry name" value="Multidrug resistance efflux transporter EmrE"/>
    <property type="match status" value="1"/>
</dbReference>
<feature type="transmembrane region" description="Helical" evidence="7">
    <location>
        <begin position="49"/>
        <end position="68"/>
    </location>
</feature>
<dbReference type="GO" id="GO:0005345">
    <property type="term" value="F:purine nucleobase transmembrane transporter activity"/>
    <property type="evidence" value="ECO:0007669"/>
    <property type="project" value="UniProtKB-UniRule"/>
</dbReference>
<comment type="similarity">
    <text evidence="2 7">Belongs to the purine permeases (TC 2.A.7.14) family.</text>
</comment>
<proteinExistence type="inferred from homology"/>
<keyword evidence="4 7" id="KW-0812">Transmembrane</keyword>
<evidence type="ECO:0000256" key="1">
    <source>
        <dbReference type="ARBA" id="ARBA00004141"/>
    </source>
</evidence>
<evidence type="ECO:0000313" key="9">
    <source>
        <dbReference type="Proteomes" id="UP001630127"/>
    </source>
</evidence>
<evidence type="ECO:0000313" key="8">
    <source>
        <dbReference type="EMBL" id="KAL3504820.1"/>
    </source>
</evidence>
<dbReference type="InterPro" id="IPR030182">
    <property type="entry name" value="PUP_plant"/>
</dbReference>
<feature type="transmembrane region" description="Helical" evidence="7">
    <location>
        <begin position="207"/>
        <end position="233"/>
    </location>
</feature>
<comment type="subcellular location">
    <subcellularLocation>
        <location evidence="1 7">Membrane</location>
        <topology evidence="1 7">Multi-pass membrane protein</topology>
    </subcellularLocation>
</comment>
<dbReference type="Pfam" id="PF16913">
    <property type="entry name" value="PUNUT"/>
    <property type="match status" value="1"/>
</dbReference>
<dbReference type="Proteomes" id="UP001630127">
    <property type="component" value="Unassembled WGS sequence"/>
</dbReference>
<evidence type="ECO:0000256" key="4">
    <source>
        <dbReference type="ARBA" id="ARBA00022692"/>
    </source>
</evidence>
<feature type="transmembrane region" description="Helical" evidence="7">
    <location>
        <begin position="308"/>
        <end position="327"/>
    </location>
</feature>
<dbReference type="PANTHER" id="PTHR31376">
    <property type="entry name" value="OS09G0467300 PROTEIN-RELATED"/>
    <property type="match status" value="1"/>
</dbReference>
<accession>A0ABD2YG31</accession>
<name>A0ABD2YG31_9GENT</name>
<dbReference type="AlphaFoldDB" id="A0ABD2YG31"/>